<reference evidence="8 9" key="1">
    <citation type="journal article" date="2018" name="Nat. Ecol. Evol.">
        <title>Pezizomycetes genomes reveal the molecular basis of ectomycorrhizal truffle lifestyle.</title>
        <authorList>
            <person name="Murat C."/>
            <person name="Payen T."/>
            <person name="Noel B."/>
            <person name="Kuo A."/>
            <person name="Morin E."/>
            <person name="Chen J."/>
            <person name="Kohler A."/>
            <person name="Krizsan K."/>
            <person name="Balestrini R."/>
            <person name="Da Silva C."/>
            <person name="Montanini B."/>
            <person name="Hainaut M."/>
            <person name="Levati E."/>
            <person name="Barry K.W."/>
            <person name="Belfiori B."/>
            <person name="Cichocki N."/>
            <person name="Clum A."/>
            <person name="Dockter R.B."/>
            <person name="Fauchery L."/>
            <person name="Guy J."/>
            <person name="Iotti M."/>
            <person name="Le Tacon F."/>
            <person name="Lindquist E.A."/>
            <person name="Lipzen A."/>
            <person name="Malagnac F."/>
            <person name="Mello A."/>
            <person name="Molinier V."/>
            <person name="Miyauchi S."/>
            <person name="Poulain J."/>
            <person name="Riccioni C."/>
            <person name="Rubini A."/>
            <person name="Sitrit Y."/>
            <person name="Splivallo R."/>
            <person name="Traeger S."/>
            <person name="Wang M."/>
            <person name="Zifcakova L."/>
            <person name="Wipf D."/>
            <person name="Zambonelli A."/>
            <person name="Paolocci F."/>
            <person name="Nowrousian M."/>
            <person name="Ottonello S."/>
            <person name="Baldrian P."/>
            <person name="Spatafora J.W."/>
            <person name="Henrissat B."/>
            <person name="Nagy L.G."/>
            <person name="Aury J.M."/>
            <person name="Wincker P."/>
            <person name="Grigoriev I.V."/>
            <person name="Bonfante P."/>
            <person name="Martin F.M."/>
        </authorList>
    </citation>
    <scope>NUCLEOTIDE SEQUENCE [LARGE SCALE GENOMIC DNA]</scope>
    <source>
        <strain evidence="8 9">ATCC MYA-4762</strain>
    </source>
</reference>
<dbReference type="PRINTS" id="PR02047">
    <property type="entry name" value="BREFELDNASP4"/>
</dbReference>
<dbReference type="InterPro" id="IPR020966">
    <property type="entry name" value="ALMT"/>
</dbReference>
<dbReference type="GO" id="GO:0016020">
    <property type="term" value="C:membrane"/>
    <property type="evidence" value="ECO:0007669"/>
    <property type="project" value="UniProtKB-SubCell"/>
</dbReference>
<feature type="compositionally biased region" description="Polar residues" evidence="5">
    <location>
        <begin position="936"/>
        <end position="945"/>
    </location>
</feature>
<feature type="region of interest" description="Disordered" evidence="5">
    <location>
        <begin position="907"/>
        <end position="991"/>
    </location>
</feature>
<dbReference type="Proteomes" id="UP000267821">
    <property type="component" value="Unassembled WGS sequence"/>
</dbReference>
<dbReference type="EMBL" id="ML121551">
    <property type="protein sequence ID" value="RPB22468.1"/>
    <property type="molecule type" value="Genomic_DNA"/>
</dbReference>
<organism evidence="8 9">
    <name type="scientific">Terfezia boudieri ATCC MYA-4762</name>
    <dbReference type="NCBI Taxonomy" id="1051890"/>
    <lineage>
        <taxon>Eukaryota</taxon>
        <taxon>Fungi</taxon>
        <taxon>Dikarya</taxon>
        <taxon>Ascomycota</taxon>
        <taxon>Pezizomycotina</taxon>
        <taxon>Pezizomycetes</taxon>
        <taxon>Pezizales</taxon>
        <taxon>Pezizaceae</taxon>
        <taxon>Terfezia</taxon>
    </lineage>
</organism>
<feature type="domain" description="Putative ER transporter 6TM N-terminal" evidence="7">
    <location>
        <begin position="113"/>
        <end position="246"/>
    </location>
</feature>
<evidence type="ECO:0000256" key="6">
    <source>
        <dbReference type="SAM" id="Phobius"/>
    </source>
</evidence>
<evidence type="ECO:0000256" key="1">
    <source>
        <dbReference type="ARBA" id="ARBA00004141"/>
    </source>
</evidence>
<keyword evidence="9" id="KW-1185">Reference proteome</keyword>
<dbReference type="STRING" id="1051890.A0A3N4LL51"/>
<evidence type="ECO:0000256" key="5">
    <source>
        <dbReference type="SAM" id="MobiDB-lite"/>
    </source>
</evidence>
<feature type="transmembrane region" description="Helical" evidence="6">
    <location>
        <begin position="156"/>
        <end position="179"/>
    </location>
</feature>
<dbReference type="OrthoDB" id="68611at2759"/>
<feature type="compositionally biased region" description="Low complexity" evidence="5">
    <location>
        <begin position="907"/>
        <end position="935"/>
    </location>
</feature>
<dbReference type="Pfam" id="PF11744">
    <property type="entry name" value="ALMT"/>
    <property type="match status" value="1"/>
</dbReference>
<feature type="transmembrane region" description="Helical" evidence="6">
    <location>
        <begin position="574"/>
        <end position="592"/>
    </location>
</feature>
<feature type="transmembrane region" description="Helical" evidence="6">
    <location>
        <begin position="549"/>
        <end position="568"/>
    </location>
</feature>
<dbReference type="InterPro" id="IPR018823">
    <property type="entry name" value="ArAE_2_N"/>
</dbReference>
<feature type="transmembrane region" description="Helical" evidence="6">
    <location>
        <begin position="70"/>
        <end position="88"/>
    </location>
</feature>
<dbReference type="AlphaFoldDB" id="A0A3N4LL51"/>
<feature type="compositionally biased region" description="Basic and acidic residues" evidence="5">
    <location>
        <begin position="978"/>
        <end position="991"/>
    </location>
</feature>
<feature type="transmembrane region" description="Helical" evidence="6">
    <location>
        <begin position="19"/>
        <end position="35"/>
    </location>
</feature>
<keyword evidence="2 6" id="KW-0812">Transmembrane</keyword>
<feature type="transmembrane region" description="Helical" evidence="6">
    <location>
        <begin position="630"/>
        <end position="650"/>
    </location>
</feature>
<dbReference type="InterPro" id="IPR052430">
    <property type="entry name" value="IVT-Associated"/>
</dbReference>
<evidence type="ECO:0000259" key="7">
    <source>
        <dbReference type="Pfam" id="PF10337"/>
    </source>
</evidence>
<protein>
    <recommendedName>
        <fullName evidence="7">Putative ER transporter 6TM N-terminal domain-containing protein</fullName>
    </recommendedName>
</protein>
<feature type="transmembrane region" description="Helical" evidence="6">
    <location>
        <begin position="599"/>
        <end position="618"/>
    </location>
</feature>
<keyword evidence="3 6" id="KW-1133">Transmembrane helix</keyword>
<feature type="transmembrane region" description="Helical" evidence="6">
    <location>
        <begin position="497"/>
        <end position="514"/>
    </location>
</feature>
<dbReference type="PANTHER" id="PTHR47804">
    <property type="entry name" value="60S RIBOSOMAL PROTEIN L19"/>
    <property type="match status" value="1"/>
</dbReference>
<gene>
    <name evidence="8" type="ORF">L211DRAFT_325315</name>
</gene>
<dbReference type="Pfam" id="PF10337">
    <property type="entry name" value="ArAE_2_N"/>
    <property type="match status" value="1"/>
</dbReference>
<dbReference type="InterPro" id="IPR023244">
    <property type="entry name" value="Brefeldin_A-sensitivity_4"/>
</dbReference>
<comment type="subcellular location">
    <subcellularLocation>
        <location evidence="1">Membrane</location>
        <topology evidence="1">Multi-pass membrane protein</topology>
    </subcellularLocation>
</comment>
<keyword evidence="4 6" id="KW-0472">Membrane</keyword>
<evidence type="ECO:0000256" key="3">
    <source>
        <dbReference type="ARBA" id="ARBA00022989"/>
    </source>
</evidence>
<sequence>MLSPLCEYIKKNPRHCKRIIKCAVALALAVGITIHHPLVDIWGVNPYLVGTTAIYLFPNKSVGGQIVSTTAALLGALLGVAFANFALFLANQFQNSRQTGDIETGRQATLWSFFIICSLICGYIRSKHPRLYLSIVFGMMVNMFALIRGINDFRYVFRRFFIVMGVGAMCSMFVSIVLWPEDHSRILRENTQAALAELRQVVMDAEKSTRQRPSTEEINLSALAAAVKKLATSFKESSHEISLSRVDAKDLVPLSTKFESFVDIVKVYNCAVRAQPPPPDAEEVEAYMDNRKWDGKGEESISSPKEDTPTGAISFAFLEAVRVIDMISARVKDAYDSKTGTRSIPAMEIAGFETLRDSAARALGQERERWADGVRSVEELAFIDMINTVILQMLDTVHAAARASNDITSTGKLRLFWPIKLRRSSKQKPADIDISYEPAPSGLDHDLPEYSEFDTERGELMSMEFVYVQQNQNWRTRLATGISHKLSRIKHSRHVKYAVKFAIAMGILSVPAYIADNYKWFEDLRVQCALISAMIAMETTRGMTFRTAGMKICGAVCGGLSAFITMHISFGNEQANVVIALLIGLGVGYMINSPALAKAGIVFALAFNIVIGVAQTSPKHDTTEILARRLITLPVGLTVAMIVHVGIFPFHARKELGRAISTGMDWLHHLLHAIALTEEEDPAIGPAAIVTEEQFADVITKTKRRVRFANGLVPATRYEISLVGKFPVEKFQQILERLGNIVLLSVGTENVKDVGPVLLDARMRGYTTQARGREQLLGSLCNDLLVISHTLSARLYMPRHISHSTVVLGDYISLFNKSTATPSRSQSRATSPIQRQSSISMVKNAQIQFDVDSKAPQISTTNYADVGRLITLVNEMGILRSLVDSLIVDSHVNPTAKAMFPQWSIPSRPASRWSSRAPSAPISRAPSAPISRAPSQGGSRTNSWALTKAGGKVVPTLPARPEMAKSTSTDRWQGVCRDSQHGSDRDPGSLV</sequence>
<evidence type="ECO:0000256" key="2">
    <source>
        <dbReference type="ARBA" id="ARBA00022692"/>
    </source>
</evidence>
<evidence type="ECO:0000313" key="8">
    <source>
        <dbReference type="EMBL" id="RPB22468.1"/>
    </source>
</evidence>
<dbReference type="InParanoid" id="A0A3N4LL51"/>
<evidence type="ECO:0000313" key="9">
    <source>
        <dbReference type="Proteomes" id="UP000267821"/>
    </source>
</evidence>
<evidence type="ECO:0000256" key="4">
    <source>
        <dbReference type="ARBA" id="ARBA00023136"/>
    </source>
</evidence>
<dbReference type="PANTHER" id="PTHR47804:SF3">
    <property type="entry name" value="PROTEIN BRE4"/>
    <property type="match status" value="1"/>
</dbReference>
<accession>A0A3N4LL51</accession>
<name>A0A3N4LL51_9PEZI</name>
<dbReference type="GO" id="GO:0015743">
    <property type="term" value="P:malate transport"/>
    <property type="evidence" value="ECO:0007669"/>
    <property type="project" value="InterPro"/>
</dbReference>
<feature type="transmembrane region" description="Helical" evidence="6">
    <location>
        <begin position="131"/>
        <end position="150"/>
    </location>
</feature>
<proteinExistence type="predicted"/>